<evidence type="ECO:0000313" key="2">
    <source>
        <dbReference type="Proteomes" id="UP000248329"/>
    </source>
</evidence>
<protein>
    <submittedName>
        <fullName evidence="1">Uncharacterized protein</fullName>
    </submittedName>
</protein>
<comment type="caution">
    <text evidence="1">The sequence shown here is derived from an EMBL/GenBank/DDBJ whole genome shotgun (WGS) entry which is preliminary data.</text>
</comment>
<organism evidence="1 2">
    <name type="scientific">Candidatus Methanogaster sp</name>
    <dbReference type="NCBI Taxonomy" id="3386292"/>
    <lineage>
        <taxon>Archaea</taxon>
        <taxon>Methanobacteriati</taxon>
        <taxon>Methanobacteriota</taxon>
        <taxon>Stenosarchaea group</taxon>
        <taxon>Methanomicrobia</taxon>
        <taxon>Methanosarcinales</taxon>
        <taxon>ANME-2 cluster</taxon>
        <taxon>Candidatus Methanogasteraceae</taxon>
        <taxon>Candidatus Methanogaster</taxon>
    </lineage>
</organism>
<reference evidence="1" key="1">
    <citation type="submission" date="2018-01" db="EMBL/GenBank/DDBJ databases">
        <authorList>
            <person name="Krukenberg V."/>
        </authorList>
    </citation>
    <scope>NUCLEOTIDE SEQUENCE</scope>
    <source>
        <strain evidence="1">E20ANME2</strain>
    </source>
</reference>
<accession>A0AC61L0H8</accession>
<gene>
    <name evidence="1" type="ORF">C4B59_12275</name>
</gene>
<evidence type="ECO:0000313" key="1">
    <source>
        <dbReference type="EMBL" id="PXF59056.1"/>
    </source>
</evidence>
<sequence>MNKIALLIIAIVSLALFVLPNTISMFVGQHTFEAGVQCQKCHAAEYAELCESTTTLVAHKRAANNANYTTFISVGGIKYYPSNSTIRAINSNKWAWNGTWDGGNGTWENGSEHRLFSLDFNGDGGIDGAEICHLCHNASLFGIEGAHAVTVRVCDDDRCHGNRNHAYTGDATDLFANPSAVEYVVTAGYNLSRENVHQSFYLNLSNQSSTYPAGHPYGIIDPCGNARGSELSRGHWTCVGCHSDVGTDLTLNPHPVYNHSDANAAPRRYW</sequence>
<proteinExistence type="predicted"/>
<name>A0AC61L0H8_9EURY</name>
<dbReference type="EMBL" id="PQXF01000029">
    <property type="protein sequence ID" value="PXF59056.1"/>
    <property type="molecule type" value="Genomic_DNA"/>
</dbReference>
<dbReference type="Proteomes" id="UP000248329">
    <property type="component" value="Unassembled WGS sequence"/>
</dbReference>